<evidence type="ECO:0000313" key="2">
    <source>
        <dbReference type="EMBL" id="KEZ23511.1"/>
    </source>
</evidence>
<sequence length="180" mass="20320">MTSRKEAAKLNRDNRTVETSNHGMKSAYDKYEQLIQQDNFISANALLATSLLDANLAYDSNEAKTFVLNLKKGVENKLDIVFKYFIITWTRNLRYSLKRLIPSLSQKESVNSDALNFVSAKNSASLDSLLNALNNAINQYLIKEHRPVEIVDGIILYVSVETKSLKVAFSENIVKPSETE</sequence>
<keyword evidence="3" id="KW-1185">Reference proteome</keyword>
<evidence type="ECO:0000313" key="3">
    <source>
        <dbReference type="Proteomes" id="UP000028537"/>
    </source>
</evidence>
<dbReference type="OrthoDB" id="399999at2"/>
<evidence type="ECO:0008006" key="4">
    <source>
        <dbReference type="Google" id="ProtNLM"/>
    </source>
</evidence>
<organism evidence="2 3">
    <name type="scientific">Ureaplasma diversum NCTC 246</name>
    <dbReference type="NCBI Taxonomy" id="1188241"/>
    <lineage>
        <taxon>Bacteria</taxon>
        <taxon>Bacillati</taxon>
        <taxon>Mycoplasmatota</taxon>
        <taxon>Mycoplasmoidales</taxon>
        <taxon>Mycoplasmoidaceae</taxon>
        <taxon>Ureaplasma</taxon>
    </lineage>
</organism>
<name>A0A084EZW9_9BACT</name>
<dbReference type="eggNOG" id="ENOG5030MSY">
    <property type="taxonomic scope" value="Bacteria"/>
</dbReference>
<feature type="compositionally biased region" description="Basic and acidic residues" evidence="1">
    <location>
        <begin position="1"/>
        <end position="16"/>
    </location>
</feature>
<accession>A0A084EZW9</accession>
<comment type="caution">
    <text evidence="2">The sequence shown here is derived from an EMBL/GenBank/DDBJ whole genome shotgun (WGS) entry which is preliminary data.</text>
</comment>
<protein>
    <recommendedName>
        <fullName evidence="4">DUF2714 domain-containing protein</fullName>
    </recommendedName>
</protein>
<dbReference type="Proteomes" id="UP000028537">
    <property type="component" value="Unassembled WGS sequence"/>
</dbReference>
<dbReference type="AlphaFoldDB" id="A0A084EZW9"/>
<proteinExistence type="predicted"/>
<dbReference type="Pfam" id="PF10896">
    <property type="entry name" value="DUF2714"/>
    <property type="match status" value="1"/>
</dbReference>
<feature type="region of interest" description="Disordered" evidence="1">
    <location>
        <begin position="1"/>
        <end position="21"/>
    </location>
</feature>
<dbReference type="InterPro" id="IPR021222">
    <property type="entry name" value="DUF2714"/>
</dbReference>
<dbReference type="RefSeq" id="WP_051749415.1">
    <property type="nucleotide sequence ID" value="NZ_JFDP01000038.1"/>
</dbReference>
<dbReference type="EMBL" id="JFDP01000038">
    <property type="protein sequence ID" value="KEZ23511.1"/>
    <property type="molecule type" value="Genomic_DNA"/>
</dbReference>
<reference evidence="2 3" key="1">
    <citation type="submission" date="2014-02" db="EMBL/GenBank/DDBJ databases">
        <title>Genome sequence of Ureaplasma diversum strain 246.</title>
        <authorList>
            <person name="Sirand-Pugnet P."/>
            <person name="Breton M."/>
            <person name="Dordet-Frisoni E."/>
            <person name="Baranowski E."/>
            <person name="Barre A."/>
            <person name="Couture C."/>
            <person name="Dupuy V."/>
            <person name="Gaurivaud P."/>
            <person name="Jacob D."/>
            <person name="Lemaitre C."/>
            <person name="Manso-Silvan L."/>
            <person name="Nikolski M."/>
            <person name="Nouvel L.-X."/>
            <person name="Poumarat F."/>
            <person name="Tardy F."/>
            <person name="Thebault P."/>
            <person name="Theil S."/>
            <person name="Citti C."/>
            <person name="Thiaucourt F."/>
            <person name="Blanchard A."/>
        </authorList>
    </citation>
    <scope>NUCLEOTIDE SEQUENCE [LARGE SCALE GENOMIC DNA]</scope>
    <source>
        <strain evidence="2 3">NCTC 246</strain>
    </source>
</reference>
<gene>
    <name evidence="2" type="ORF">UDIV_2820</name>
</gene>
<evidence type="ECO:0000256" key="1">
    <source>
        <dbReference type="SAM" id="MobiDB-lite"/>
    </source>
</evidence>